<accession>A0A1R1Y004</accession>
<dbReference type="OrthoDB" id="6423603at2759"/>
<proteinExistence type="predicted"/>
<feature type="region of interest" description="Disordered" evidence="1">
    <location>
        <begin position="174"/>
        <end position="193"/>
    </location>
</feature>
<dbReference type="Gene3D" id="3.30.530.20">
    <property type="match status" value="1"/>
</dbReference>
<dbReference type="EMBL" id="LSSN01001309">
    <property type="protein sequence ID" value="OMJ20175.1"/>
    <property type="molecule type" value="Genomic_DNA"/>
</dbReference>
<organism evidence="2 3">
    <name type="scientific">Smittium culicis</name>
    <dbReference type="NCBI Taxonomy" id="133412"/>
    <lineage>
        <taxon>Eukaryota</taxon>
        <taxon>Fungi</taxon>
        <taxon>Fungi incertae sedis</taxon>
        <taxon>Zoopagomycota</taxon>
        <taxon>Kickxellomycotina</taxon>
        <taxon>Harpellomycetes</taxon>
        <taxon>Harpellales</taxon>
        <taxon>Legeriomycetaceae</taxon>
        <taxon>Smittium</taxon>
    </lineage>
</organism>
<evidence type="ECO:0000256" key="1">
    <source>
        <dbReference type="SAM" id="MobiDB-lite"/>
    </source>
</evidence>
<evidence type="ECO:0008006" key="4">
    <source>
        <dbReference type="Google" id="ProtNLM"/>
    </source>
</evidence>
<dbReference type="AlphaFoldDB" id="A0A1R1Y004"/>
<feature type="compositionally biased region" description="Polar residues" evidence="1">
    <location>
        <begin position="174"/>
        <end position="188"/>
    </location>
</feature>
<sequence>MSMTLSPIKLSVIPQDDKNAFMEFISNYENKCNDLMYYSSKWPTIKSKNNIILRKRVRNPGDMKRWYCREVCSNEIKYEAIRNLLLGSESENFKLKTCKNLVSNNCVQSFVPGRVGVYHTLYSKRWGGGKRDFCALEIKKEFNDNRSSLVRKHYTPANSYANLSVLGENAKYRTSNGSAANSNPHSTVPSPIITPTPTISTIATNELKAMGGDPNNNQNIALNSLLSKPSGINISKTYPNNISPSPSSSNFITRKFQIISVPLNHPKCQKESGYTRSFIESFTEVRELSNGDIEWITVQNYVPGGWLVKSIADRAYFDELFGDCESILDELIQHK</sequence>
<protein>
    <recommendedName>
        <fullName evidence="4">DUF3074 domain-containing protein</fullName>
    </recommendedName>
</protein>
<reference evidence="2 3" key="1">
    <citation type="submission" date="2017-01" db="EMBL/GenBank/DDBJ databases">
        <authorList>
            <person name="Mah S.A."/>
            <person name="Swanson W.J."/>
            <person name="Moy G.W."/>
            <person name="Vacquier V.D."/>
        </authorList>
    </citation>
    <scope>NUCLEOTIDE SEQUENCE [LARGE SCALE GENOMIC DNA]</scope>
    <source>
        <strain evidence="2 3">GSMNP</strain>
    </source>
</reference>
<dbReference type="STRING" id="133412.A0A1R1Y004"/>
<keyword evidence="3" id="KW-1185">Reference proteome</keyword>
<dbReference type="Proteomes" id="UP000187283">
    <property type="component" value="Unassembled WGS sequence"/>
</dbReference>
<evidence type="ECO:0000313" key="2">
    <source>
        <dbReference type="EMBL" id="OMJ20175.1"/>
    </source>
</evidence>
<gene>
    <name evidence="2" type="ORF">AYI70_g4273</name>
</gene>
<evidence type="ECO:0000313" key="3">
    <source>
        <dbReference type="Proteomes" id="UP000187283"/>
    </source>
</evidence>
<comment type="caution">
    <text evidence="2">The sequence shown here is derived from an EMBL/GenBank/DDBJ whole genome shotgun (WGS) entry which is preliminary data.</text>
</comment>
<dbReference type="InterPro" id="IPR023393">
    <property type="entry name" value="START-like_dom_sf"/>
</dbReference>
<name>A0A1R1Y004_9FUNG</name>